<reference evidence="3" key="1">
    <citation type="journal article" date="2019" name="Int. J. Syst. Evol. Microbiol.">
        <title>The Global Catalogue of Microorganisms (GCM) 10K type strain sequencing project: providing services to taxonomists for standard genome sequencing and annotation.</title>
        <authorList>
            <consortium name="The Broad Institute Genomics Platform"/>
            <consortium name="The Broad Institute Genome Sequencing Center for Infectious Disease"/>
            <person name="Wu L."/>
            <person name="Ma J."/>
        </authorList>
    </citation>
    <scope>NUCLEOTIDE SEQUENCE [LARGE SCALE GENOMIC DNA]</scope>
    <source>
        <strain evidence="3">KCTC 52344</strain>
    </source>
</reference>
<dbReference type="RefSeq" id="WP_340235403.1">
    <property type="nucleotide sequence ID" value="NZ_JBBEWC010000004.1"/>
</dbReference>
<dbReference type="NCBIfam" id="NF045639">
    <property type="entry name" value="GCX_COOH"/>
    <property type="match status" value="1"/>
</dbReference>
<dbReference type="EMBL" id="JBHULC010000004">
    <property type="protein sequence ID" value="MFD2519994.1"/>
    <property type="molecule type" value="Genomic_DNA"/>
</dbReference>
<evidence type="ECO:0000256" key="1">
    <source>
        <dbReference type="SAM" id="SignalP"/>
    </source>
</evidence>
<evidence type="ECO:0000313" key="3">
    <source>
        <dbReference type="Proteomes" id="UP001597510"/>
    </source>
</evidence>
<dbReference type="InterPro" id="IPR011047">
    <property type="entry name" value="Quinoprotein_ADH-like_sf"/>
</dbReference>
<feature type="chain" id="PRO_5045261817" evidence="1">
    <location>
        <begin position="20"/>
        <end position="526"/>
    </location>
</feature>
<sequence>MKILLCYLMLYCAIYSTYAQVPAIRWETSIGGSNTDKVEKIIATKDGSYVVVGYSLSNSTEIISNNGGSNKRMPDKPLSNISLFLPNNSGWNSGNWDIVVAKVSSTGTKIWAKTFGGSGEDLGYAVQELDNGDFMVCGTTIGSPDFLPSYGHTDMFLMRLDKNGNLIWKKNIGGSSNDYCRNMIKTYDGNLIIAASSNSVNWNLTANYGDTDFWIVKIDTSGNILWQKSYGGNGPEITYSIMETHDRNYIVVGESRSNINGTGNYGDADAFVFKIDSVGNMHWQKHFGGSEHDKFRTSLQLTDNSFLILGDTYSNDFDATQNHDWFNRDGFVVKLSATGQTEWIKCYGGNSEDDCRKAVQTSDGKIVILHQIHSPSGSGDIEEMYGEADFWLTKIDLQGNILWQKNYGSSGHEESTDMLGTPDDGFIFVGNVYAYIDYDVSVGYGNDDIWIAKLENREPCRNKLDLSQTVYLNTAEFQAETKINSTVKIVNEGSYIYYKAGTSIMLNPGFEVDHANVFEALIEDCP</sequence>
<evidence type="ECO:0000313" key="2">
    <source>
        <dbReference type="EMBL" id="MFD2519994.1"/>
    </source>
</evidence>
<feature type="signal peptide" evidence="1">
    <location>
        <begin position="1"/>
        <end position="19"/>
    </location>
</feature>
<organism evidence="2 3">
    <name type="scientific">Emticicia soli</name>
    <dbReference type="NCBI Taxonomy" id="2027878"/>
    <lineage>
        <taxon>Bacteria</taxon>
        <taxon>Pseudomonadati</taxon>
        <taxon>Bacteroidota</taxon>
        <taxon>Cytophagia</taxon>
        <taxon>Cytophagales</taxon>
        <taxon>Leadbetterellaceae</taxon>
        <taxon>Emticicia</taxon>
    </lineage>
</organism>
<dbReference type="Proteomes" id="UP001597510">
    <property type="component" value="Unassembled WGS sequence"/>
</dbReference>
<dbReference type="PANTHER" id="PTHR42754">
    <property type="entry name" value="ENDOGLUCANASE"/>
    <property type="match status" value="1"/>
</dbReference>
<dbReference type="SUPFAM" id="SSF50998">
    <property type="entry name" value="Quinoprotein alcohol dehydrogenase-like"/>
    <property type="match status" value="1"/>
</dbReference>
<dbReference type="InterPro" id="IPR055015">
    <property type="entry name" value="GCX_COOH"/>
</dbReference>
<dbReference type="PANTHER" id="PTHR42754:SF1">
    <property type="entry name" value="LIPOPROTEIN"/>
    <property type="match status" value="1"/>
</dbReference>
<keyword evidence="3" id="KW-1185">Reference proteome</keyword>
<proteinExistence type="predicted"/>
<keyword evidence="1" id="KW-0732">Signal</keyword>
<protein>
    <submittedName>
        <fullName evidence="2">3-coathanger stack domain-containing protein</fullName>
    </submittedName>
</protein>
<comment type="caution">
    <text evidence="2">The sequence shown here is derived from an EMBL/GenBank/DDBJ whole genome shotgun (WGS) entry which is preliminary data.</text>
</comment>
<name>A0ABW5J489_9BACT</name>
<accession>A0ABW5J489</accession>
<gene>
    <name evidence="2" type="ORF">ACFSR2_03800</name>
</gene>